<organism evidence="6 7">
    <name type="scientific">Datura stramonium</name>
    <name type="common">Jimsonweed</name>
    <name type="synonym">Common thornapple</name>
    <dbReference type="NCBI Taxonomy" id="4076"/>
    <lineage>
        <taxon>Eukaryota</taxon>
        <taxon>Viridiplantae</taxon>
        <taxon>Streptophyta</taxon>
        <taxon>Embryophyta</taxon>
        <taxon>Tracheophyta</taxon>
        <taxon>Spermatophyta</taxon>
        <taxon>Magnoliopsida</taxon>
        <taxon>eudicotyledons</taxon>
        <taxon>Gunneridae</taxon>
        <taxon>Pentapetalae</taxon>
        <taxon>asterids</taxon>
        <taxon>lamiids</taxon>
        <taxon>Solanales</taxon>
        <taxon>Solanaceae</taxon>
        <taxon>Solanoideae</taxon>
        <taxon>Datureae</taxon>
        <taxon>Datura</taxon>
    </lineage>
</organism>
<comment type="caution">
    <text evidence="6">The sequence shown here is derived from an EMBL/GenBank/DDBJ whole genome shotgun (WGS) entry which is preliminary data.</text>
</comment>
<keyword evidence="5" id="KW-0539">Nucleus</keyword>
<protein>
    <submittedName>
        <fullName evidence="6">Uncharacterized protein</fullName>
    </submittedName>
</protein>
<accession>A0ABS8WV86</accession>
<evidence type="ECO:0000256" key="2">
    <source>
        <dbReference type="ARBA" id="ARBA00022741"/>
    </source>
</evidence>
<gene>
    <name evidence="6" type="ORF">HAX54_004109</name>
</gene>
<proteinExistence type="predicted"/>
<dbReference type="PANTHER" id="PTHR45821">
    <property type="entry name" value="SNF2 DOMAIN-CONTAINING PROTEIN CLASSY 2-RELATED"/>
    <property type="match status" value="1"/>
</dbReference>
<keyword evidence="3" id="KW-0347">Helicase</keyword>
<dbReference type="InterPro" id="IPR044567">
    <property type="entry name" value="CLSY/DRD1"/>
</dbReference>
<evidence type="ECO:0000313" key="6">
    <source>
        <dbReference type="EMBL" id="MCE3215925.1"/>
    </source>
</evidence>
<dbReference type="Proteomes" id="UP000823775">
    <property type="component" value="Unassembled WGS sequence"/>
</dbReference>
<keyword evidence="7" id="KW-1185">Reference proteome</keyword>
<evidence type="ECO:0000256" key="5">
    <source>
        <dbReference type="ARBA" id="ARBA00023242"/>
    </source>
</evidence>
<dbReference type="PANTHER" id="PTHR45821:SF5">
    <property type="entry name" value="SNF2 DOMAIN-CONTAINING PROTEIN CLASSY 4"/>
    <property type="match status" value="1"/>
</dbReference>
<evidence type="ECO:0000256" key="1">
    <source>
        <dbReference type="ARBA" id="ARBA00004123"/>
    </source>
</evidence>
<sequence>MGRVVPKIESTFKITWSFGRPKKGTLLGMSKALYGKLRIRLKREAHSEQKWASLSSSIDKNGRALEELRDMNFTLFINKELLTRIPENPGSFYDQNLVSAISVHPSLVTGKVLGVRRSAKERRCRLDPDIGVKMKFVVELIRLCGGPNERIIIFS</sequence>
<dbReference type="EMBL" id="JACEIK010011854">
    <property type="protein sequence ID" value="MCE3215925.1"/>
    <property type="molecule type" value="Genomic_DNA"/>
</dbReference>
<keyword evidence="3" id="KW-0378">Hydrolase</keyword>
<name>A0ABS8WV86_DATST</name>
<keyword evidence="4" id="KW-0067">ATP-binding</keyword>
<evidence type="ECO:0000256" key="3">
    <source>
        <dbReference type="ARBA" id="ARBA00022806"/>
    </source>
</evidence>
<evidence type="ECO:0000256" key="4">
    <source>
        <dbReference type="ARBA" id="ARBA00022840"/>
    </source>
</evidence>
<comment type="subcellular location">
    <subcellularLocation>
        <location evidence="1">Nucleus</location>
    </subcellularLocation>
</comment>
<reference evidence="6 7" key="1">
    <citation type="journal article" date="2021" name="BMC Genomics">
        <title>Datura genome reveals duplications of psychoactive alkaloid biosynthetic genes and high mutation rate following tissue culture.</title>
        <authorList>
            <person name="Rajewski A."/>
            <person name="Carter-House D."/>
            <person name="Stajich J."/>
            <person name="Litt A."/>
        </authorList>
    </citation>
    <scope>NUCLEOTIDE SEQUENCE [LARGE SCALE GENOMIC DNA]</scope>
    <source>
        <strain evidence="6">AR-01</strain>
    </source>
</reference>
<keyword evidence="2" id="KW-0547">Nucleotide-binding</keyword>
<evidence type="ECO:0000313" key="7">
    <source>
        <dbReference type="Proteomes" id="UP000823775"/>
    </source>
</evidence>